<evidence type="ECO:0000313" key="3">
    <source>
        <dbReference type="Proteomes" id="UP000316270"/>
    </source>
</evidence>
<dbReference type="Pfam" id="PF20354">
    <property type="entry name" value="DUF6649"/>
    <property type="match status" value="1"/>
</dbReference>
<dbReference type="InterPro" id="IPR046591">
    <property type="entry name" value="DUF6649"/>
</dbReference>
<evidence type="ECO:0000256" key="1">
    <source>
        <dbReference type="SAM" id="MobiDB-lite"/>
    </source>
</evidence>
<reference evidence="2 3" key="1">
    <citation type="submission" date="2019-07" db="EMBL/GenBank/DDBJ databases">
        <title>Finished genome of Venturia effusa.</title>
        <authorList>
            <person name="Young C.A."/>
            <person name="Cox M.P."/>
            <person name="Ganley A.R.D."/>
            <person name="David W.J."/>
        </authorList>
    </citation>
    <scope>NUCLEOTIDE SEQUENCE [LARGE SCALE GENOMIC DNA]</scope>
    <source>
        <strain evidence="3">albino</strain>
    </source>
</reference>
<dbReference type="AlphaFoldDB" id="A0A517KX09"/>
<dbReference type="Proteomes" id="UP000316270">
    <property type="component" value="Chromosome 1"/>
</dbReference>
<sequence length="224" mass="25244">MVEDGQDRGHGHKRRAPDELERDQRLAKRFDLLNLRNDSKLYVPVSRLPHDKASASIPRPDPSNNELMEVEDTKEKVYIYDLDKELAESESDDERPIFIPDIERHLLARIPRHVLMGDDAREAAKHMQMIIYSAPKSLTVEPDKDNVRRAIIESRKRAQDRQAFTIPAAPEEISNATNGFTQGTGVPTEGALGFDPSVLGFTEISTGNATPVPMEEDIDVMDMD</sequence>
<dbReference type="OrthoDB" id="5345504at2759"/>
<dbReference type="STRING" id="50376.A0A517KX09"/>
<keyword evidence="3" id="KW-1185">Reference proteome</keyword>
<organism evidence="2 3">
    <name type="scientific">Venturia effusa</name>
    <dbReference type="NCBI Taxonomy" id="50376"/>
    <lineage>
        <taxon>Eukaryota</taxon>
        <taxon>Fungi</taxon>
        <taxon>Dikarya</taxon>
        <taxon>Ascomycota</taxon>
        <taxon>Pezizomycotina</taxon>
        <taxon>Dothideomycetes</taxon>
        <taxon>Pleosporomycetidae</taxon>
        <taxon>Venturiales</taxon>
        <taxon>Venturiaceae</taxon>
        <taxon>Venturia</taxon>
    </lineage>
</organism>
<name>A0A517KX09_9PEZI</name>
<accession>A0A517KX09</accession>
<feature type="region of interest" description="Disordered" evidence="1">
    <location>
        <begin position="1"/>
        <end position="22"/>
    </location>
</feature>
<protein>
    <submittedName>
        <fullName evidence="2">Uncharacterized protein</fullName>
    </submittedName>
</protein>
<evidence type="ECO:0000313" key="2">
    <source>
        <dbReference type="EMBL" id="QDS67919.1"/>
    </source>
</evidence>
<proteinExistence type="predicted"/>
<gene>
    <name evidence="2" type="ORF">FKW77_008564</name>
</gene>
<dbReference type="EMBL" id="CP042185">
    <property type="protein sequence ID" value="QDS67919.1"/>
    <property type="molecule type" value="Genomic_DNA"/>
</dbReference>